<evidence type="ECO:0000259" key="2">
    <source>
        <dbReference type="Pfam" id="PF02776"/>
    </source>
</evidence>
<dbReference type="RefSeq" id="WP_080937474.1">
    <property type="nucleotide sequence ID" value="NZ_CP002581.1"/>
</dbReference>
<evidence type="ECO:0000313" key="3">
    <source>
        <dbReference type="EMBL" id="AJK50291.1"/>
    </source>
</evidence>
<dbReference type="InterPro" id="IPR047211">
    <property type="entry name" value="POXB-like"/>
</dbReference>
<reference evidence="3 4" key="2">
    <citation type="journal article" date="2016" name="Appl. Microbiol. Biotechnol.">
        <title>Mutations improving production and secretion of extracellular lipase by Burkholderia glumae PG1.</title>
        <authorList>
            <person name="Knapp A."/>
            <person name="Voget S."/>
            <person name="Gao R."/>
            <person name="Zaburannyi N."/>
            <person name="Krysciak D."/>
            <person name="Breuer M."/>
            <person name="Hauer B."/>
            <person name="Streit W.R."/>
            <person name="Muller R."/>
            <person name="Daniel R."/>
            <person name="Jaeger K.E."/>
        </authorList>
    </citation>
    <scope>NUCLEOTIDE SEQUENCE [LARGE SCALE GENOMIC DNA]</scope>
    <source>
        <strain evidence="3 4">PG1</strain>
    </source>
</reference>
<dbReference type="EMBL" id="CP002581">
    <property type="protein sequence ID" value="AJK50291.1"/>
    <property type="molecule type" value="Genomic_DNA"/>
</dbReference>
<dbReference type="KEGG" id="bgp:BGL_2c22300"/>
<feature type="region of interest" description="Disordered" evidence="1">
    <location>
        <begin position="52"/>
        <end position="81"/>
    </location>
</feature>
<dbReference type="SUPFAM" id="SSF52518">
    <property type="entry name" value="Thiamin diphosphate-binding fold (THDP-binding)"/>
    <property type="match status" value="1"/>
</dbReference>
<organism evidence="3 4">
    <name type="scientific">Burkholderia plantarii</name>
    <dbReference type="NCBI Taxonomy" id="41899"/>
    <lineage>
        <taxon>Bacteria</taxon>
        <taxon>Pseudomonadati</taxon>
        <taxon>Pseudomonadota</taxon>
        <taxon>Betaproteobacteria</taxon>
        <taxon>Burkholderiales</taxon>
        <taxon>Burkholderiaceae</taxon>
        <taxon>Burkholderia</taxon>
    </lineage>
</organism>
<evidence type="ECO:0000256" key="1">
    <source>
        <dbReference type="SAM" id="MobiDB-lite"/>
    </source>
</evidence>
<reference evidence="4" key="1">
    <citation type="submission" date="2011-03" db="EMBL/GenBank/DDBJ databases">
        <authorList>
            <person name="Voget S."/>
            <person name="Streit W.R."/>
            <person name="Jaeger K.E."/>
            <person name="Daniel R."/>
        </authorList>
    </citation>
    <scope>NUCLEOTIDE SEQUENCE [LARGE SCALE GENOMIC DNA]</scope>
    <source>
        <strain evidence="4">PG1</strain>
    </source>
</reference>
<dbReference type="AlphaFoldDB" id="A0A0B6SDJ1"/>
<evidence type="ECO:0000313" key="4">
    <source>
        <dbReference type="Proteomes" id="UP000031838"/>
    </source>
</evidence>
<sequence length="388" mass="40825">MVHAAVSGAIFVRVDRLVAIRCGSCPGAVNRAGTRASKPVRSVAVPWRRVRSPRTPQAGDRRFPPVHSGFGDRSEPTGSGTSTKVAEAIVDVLQAAGVRRCHGIVGDTLNRLVHAMSDSPIEWAHMRHEEAGAFAAQGEALATGRLTAVILACGQAAHAAMQPAPSGDHVLPVERRISPIFCGLADIGLGDGATALGHLDEARGQMNRLPVHLGWYWRLAMEWGCVHAHLANRAAAAALRHAEHLVGLAAATDERAWHALAWEARARVALMAGAPDDAVAFAARALEAGMHVPLAQWRMHAVAAAAFQAVGAFENAAAQADLCAAARLRPAGTLPAGHRSRLAFERRSAAATAWVSRPLPAAVCLVRRSDISGARRPAHRAGAPRGES</sequence>
<dbReference type="InterPro" id="IPR029061">
    <property type="entry name" value="THDP-binding"/>
</dbReference>
<keyword evidence="4" id="KW-1185">Reference proteome</keyword>
<dbReference type="GO" id="GO:0030976">
    <property type="term" value="F:thiamine pyrophosphate binding"/>
    <property type="evidence" value="ECO:0007669"/>
    <property type="project" value="InterPro"/>
</dbReference>
<accession>A0A0B6SDJ1</accession>
<dbReference type="HOGENOM" id="CLU_711108_0_0_4"/>
<dbReference type="Pfam" id="PF02776">
    <property type="entry name" value="TPP_enzyme_N"/>
    <property type="match status" value="1"/>
</dbReference>
<dbReference type="Gene3D" id="3.40.50.970">
    <property type="match status" value="1"/>
</dbReference>
<dbReference type="Proteomes" id="UP000031838">
    <property type="component" value="Chromosome 2"/>
</dbReference>
<dbReference type="InterPro" id="IPR012001">
    <property type="entry name" value="Thiamin_PyroP_enz_TPP-bd_dom"/>
</dbReference>
<dbReference type="PANTHER" id="PTHR42981:SF2">
    <property type="entry name" value="PYRUVATE DEHYDROGENASE [UBIQUINONE]"/>
    <property type="match status" value="1"/>
</dbReference>
<feature type="domain" description="Thiamine pyrophosphate enzyme N-terminal TPP-binding" evidence="2">
    <location>
        <begin position="84"/>
        <end position="160"/>
    </location>
</feature>
<name>A0A0B6SDJ1_BURPL</name>
<dbReference type="PANTHER" id="PTHR42981">
    <property type="entry name" value="PYRUVATE DEHYDROGENASE [UBIQUINONE]"/>
    <property type="match status" value="1"/>
</dbReference>
<proteinExistence type="predicted"/>
<gene>
    <name evidence="3" type="ORF">BGL_2c22300</name>
</gene>
<protein>
    <recommendedName>
        <fullName evidence="2">Thiamine pyrophosphate enzyme N-terminal TPP-binding domain-containing protein</fullName>
    </recommendedName>
</protein>